<dbReference type="InterPro" id="IPR012346">
    <property type="entry name" value="p53/RUNT-type_TF_DNA-bd_sf"/>
</dbReference>
<evidence type="ECO:0000256" key="3">
    <source>
        <dbReference type="ARBA" id="ARBA00023163"/>
    </source>
</evidence>
<dbReference type="SUPFAM" id="SSF49417">
    <property type="entry name" value="p53-like transcription factors"/>
    <property type="match status" value="1"/>
</dbReference>
<dbReference type="GO" id="GO:0006979">
    <property type="term" value="P:response to oxidative stress"/>
    <property type="evidence" value="ECO:0007669"/>
    <property type="project" value="EnsemblMetazoa"/>
</dbReference>
<dbReference type="Gene3D" id="1.10.150.830">
    <property type="match status" value="1"/>
</dbReference>
<dbReference type="GO" id="GO:0042594">
    <property type="term" value="P:response to starvation"/>
    <property type="evidence" value="ECO:0007669"/>
    <property type="project" value="EnsemblMetazoa"/>
</dbReference>
<organism evidence="9 10">
    <name type="scientific">Caenorhabditis briggsae</name>
    <dbReference type="NCBI Taxonomy" id="6238"/>
    <lineage>
        <taxon>Eukaryota</taxon>
        <taxon>Metazoa</taxon>
        <taxon>Ecdysozoa</taxon>
        <taxon>Nematoda</taxon>
        <taxon>Chromadorea</taxon>
        <taxon>Rhabditida</taxon>
        <taxon>Rhabditina</taxon>
        <taxon>Rhabditomorpha</taxon>
        <taxon>Rhabditoidea</taxon>
        <taxon>Rhabditidae</taxon>
        <taxon>Peloderinae</taxon>
        <taxon>Caenorhabditis</taxon>
    </lineage>
</organism>
<reference evidence="9 10" key="1">
    <citation type="submission" date="2022-05" db="EMBL/GenBank/DDBJ databases">
        <title>Chromosome-level reference genomes for two strains of Caenorhabditis briggsae: an improved platform for comparative genomics.</title>
        <authorList>
            <person name="Stevens L."/>
            <person name="Andersen E.C."/>
        </authorList>
    </citation>
    <scope>NUCLEOTIDE SEQUENCE [LARGE SCALE GENOMIC DNA]</scope>
    <source>
        <strain evidence="9">QX1410_ONT</strain>
        <tissue evidence="9">Whole-organism</tissue>
    </source>
</reference>
<dbReference type="Pfam" id="PF09287">
    <property type="entry name" value="CEP1-DNA_bind"/>
    <property type="match status" value="1"/>
</dbReference>
<dbReference type="GO" id="GO:0043565">
    <property type="term" value="F:sequence-specific DNA binding"/>
    <property type="evidence" value="ECO:0007669"/>
    <property type="project" value="EnsemblMetazoa"/>
</dbReference>
<dbReference type="GO" id="GO:0042803">
    <property type="term" value="F:protein homodimerization activity"/>
    <property type="evidence" value="ECO:0007669"/>
    <property type="project" value="EnsemblMetazoa"/>
</dbReference>
<dbReference type="InterPro" id="IPR015367">
    <property type="entry name" value="Trans_fact_CEP1_DNA-bd"/>
</dbReference>
<evidence type="ECO:0000256" key="6">
    <source>
        <dbReference type="SAM" id="MobiDB-lite"/>
    </source>
</evidence>
<feature type="domain" description="CEP-1 C-terminal SAM" evidence="8">
    <location>
        <begin position="548"/>
        <end position="650"/>
    </location>
</feature>
<evidence type="ECO:0008006" key="11">
    <source>
        <dbReference type="Google" id="ProtNLM"/>
    </source>
</evidence>
<dbReference type="GO" id="GO:0017053">
    <property type="term" value="C:transcription repressor complex"/>
    <property type="evidence" value="ECO:0007669"/>
    <property type="project" value="EnsemblMetazoa"/>
</dbReference>
<keyword evidence="3" id="KW-0804">Transcription</keyword>
<dbReference type="GO" id="GO:0005654">
    <property type="term" value="C:nucleoplasm"/>
    <property type="evidence" value="ECO:0007669"/>
    <property type="project" value="EnsemblMetazoa"/>
</dbReference>
<dbReference type="Gene3D" id="2.60.40.720">
    <property type="match status" value="1"/>
</dbReference>
<dbReference type="InterPro" id="IPR008967">
    <property type="entry name" value="p53-like_TF_DNA-bd_sf"/>
</dbReference>
<comment type="subcellular location">
    <subcellularLocation>
        <location evidence="1">Nucleus</location>
    </subcellularLocation>
</comment>
<dbReference type="KEGG" id="cbr:CBG_04081"/>
<evidence type="ECO:0000259" key="8">
    <source>
        <dbReference type="Pfam" id="PF21907"/>
    </source>
</evidence>
<dbReference type="AlphaFoldDB" id="A0AAE9IXU0"/>
<gene>
    <name evidence="9" type="ORF">L3Y34_014599</name>
</gene>
<feature type="coiled-coil region" evidence="5">
    <location>
        <begin position="164"/>
        <end position="197"/>
    </location>
</feature>
<dbReference type="GO" id="GO:0042770">
    <property type="term" value="P:signal transduction in response to DNA damage"/>
    <property type="evidence" value="ECO:0007669"/>
    <property type="project" value="EnsemblMetazoa"/>
</dbReference>
<dbReference type="OMA" id="VAYPRRD"/>
<sequence length="658" mass="76245">MNTEATDSQLSVLIKKEKIVPDSQEVDGNTTRELGDNTLDEIINGQFSPLMSQNSENELEKHLRSTPGIEGVFESLLHNEIQEPDITHLSLMSTHPSESGRQPELIKTRTRTPRIVNDGPLQQTSRSELLDLNALFDTEESALMNQSIESETTLTQFLGGSQPIDYLRERTKEEQDKRNQMRQEEKLIKKMQKAQVEKARSEMFSERNHEFEPMECDNDEEDVFRAVKEDSSNREKEEEWLTFEVKKERASKVSDFEFETVVNDGIYLWAKMKCNIPFIVKWNVSSCHKQLFLKVRLVNYMASDNIENSIRVPSNLAKCHNHRMTEEKTPRESFFYVVKSGEHWTPQINSKKDQCFVAKLAPGTTQVLFDLIFKCQRSCLDLAERRKRMCLAVFLEDENGNELLHDVIKQLLIVGYPRRDWKNFCEKRGDFKFSEKSLLVQTTNNIFADQSSLHSGPSSPEKVTDTSQMFQSTSSSSRKRAASDVKFVASAVPSSDQQSYPMRLHGCESRRMEMSFYRKFKENEDSLSNKRPRSQYGLQRQVKLSEKEYSKFVAFFAKEGENEISKYASAHCLTPAQASRLDPSDKIEKFLAFVGDESAADNFRKHGLFTMLDLDKYFQVYDSAFETIGVDSSKMEKYYDLFLHYHRVQENIRYNQPK</sequence>
<dbReference type="Pfam" id="PF21907">
    <property type="entry name" value="SAM_CEP-1_C"/>
    <property type="match status" value="1"/>
</dbReference>
<dbReference type="GO" id="GO:0005730">
    <property type="term" value="C:nucleolus"/>
    <property type="evidence" value="ECO:0007669"/>
    <property type="project" value="EnsemblMetazoa"/>
</dbReference>
<dbReference type="SMR" id="A0AAE9IXU0"/>
<evidence type="ECO:0000259" key="7">
    <source>
        <dbReference type="Pfam" id="PF09287"/>
    </source>
</evidence>
<keyword evidence="4" id="KW-0539">Nucleus</keyword>
<dbReference type="GO" id="GO:0042771">
    <property type="term" value="P:intrinsic apoptotic signaling pathway in response to DNA damage by p53 class mediator"/>
    <property type="evidence" value="ECO:0007669"/>
    <property type="project" value="EnsemblMetazoa"/>
</dbReference>
<accession>A0AAE9IXU0</accession>
<protein>
    <recommendedName>
        <fullName evidence="11">Transcription factor cep-1</fullName>
    </recommendedName>
</protein>
<dbReference type="GO" id="GO:0008340">
    <property type="term" value="P:determination of adult lifespan"/>
    <property type="evidence" value="ECO:0007669"/>
    <property type="project" value="EnsemblMetazoa"/>
</dbReference>
<evidence type="ECO:0000256" key="2">
    <source>
        <dbReference type="ARBA" id="ARBA00023015"/>
    </source>
</evidence>
<dbReference type="EMBL" id="CP090891">
    <property type="protein sequence ID" value="ULU10416.1"/>
    <property type="molecule type" value="Genomic_DNA"/>
</dbReference>
<proteinExistence type="predicted"/>
<dbReference type="GO" id="GO:0045944">
    <property type="term" value="P:positive regulation of transcription by RNA polymerase II"/>
    <property type="evidence" value="ECO:0007669"/>
    <property type="project" value="EnsemblMetazoa"/>
</dbReference>
<dbReference type="Proteomes" id="UP000827892">
    <property type="component" value="Chromosome I"/>
</dbReference>
<dbReference type="GO" id="GO:0001666">
    <property type="term" value="P:response to hypoxia"/>
    <property type="evidence" value="ECO:0007669"/>
    <property type="project" value="EnsemblMetazoa"/>
</dbReference>
<evidence type="ECO:0000256" key="1">
    <source>
        <dbReference type="ARBA" id="ARBA00004123"/>
    </source>
</evidence>
<evidence type="ECO:0000256" key="5">
    <source>
        <dbReference type="SAM" id="Coils"/>
    </source>
</evidence>
<feature type="compositionally biased region" description="Low complexity" evidence="6">
    <location>
        <begin position="466"/>
        <end position="476"/>
    </location>
</feature>
<evidence type="ECO:0000256" key="4">
    <source>
        <dbReference type="ARBA" id="ARBA00023242"/>
    </source>
</evidence>
<dbReference type="InterPro" id="IPR054106">
    <property type="entry name" value="CEP-1_C"/>
</dbReference>
<feature type="region of interest" description="Disordered" evidence="6">
    <location>
        <begin position="450"/>
        <end position="477"/>
    </location>
</feature>
<keyword evidence="5" id="KW-0175">Coiled coil</keyword>
<keyword evidence="2" id="KW-0805">Transcription regulation</keyword>
<dbReference type="GO" id="GO:0003700">
    <property type="term" value="F:DNA-binding transcription factor activity"/>
    <property type="evidence" value="ECO:0007669"/>
    <property type="project" value="EnsemblMetazoa"/>
</dbReference>
<name>A0AAE9IXU0_CAEBR</name>
<feature type="domain" description="Transcription factor CEP-1 DNA-binding" evidence="7">
    <location>
        <begin position="238"/>
        <end position="432"/>
    </location>
</feature>
<dbReference type="GO" id="GO:0008270">
    <property type="term" value="F:zinc ion binding"/>
    <property type="evidence" value="ECO:0007669"/>
    <property type="project" value="EnsemblMetazoa"/>
</dbReference>
<dbReference type="GO" id="GO:0045132">
    <property type="term" value="P:meiotic chromosome segregation"/>
    <property type="evidence" value="ECO:0007669"/>
    <property type="project" value="EnsemblMetazoa"/>
</dbReference>
<evidence type="ECO:0000313" key="9">
    <source>
        <dbReference type="EMBL" id="ULU10416.1"/>
    </source>
</evidence>
<evidence type="ECO:0000313" key="10">
    <source>
        <dbReference type="Proteomes" id="UP000827892"/>
    </source>
</evidence>